<evidence type="ECO:0000256" key="3">
    <source>
        <dbReference type="PROSITE-ProRule" id="PRU00339"/>
    </source>
</evidence>
<organism evidence="5">
    <name type="scientific">Woronichinia naegeliana WA131</name>
    <dbReference type="NCBI Taxonomy" id="2824559"/>
    <lineage>
        <taxon>Bacteria</taxon>
        <taxon>Bacillati</taxon>
        <taxon>Cyanobacteriota</taxon>
        <taxon>Cyanophyceae</taxon>
        <taxon>Synechococcales</taxon>
        <taxon>Coelosphaeriaceae</taxon>
        <taxon>Woronichinia</taxon>
    </lineage>
</organism>
<keyword evidence="1" id="KW-0677">Repeat</keyword>
<feature type="signal peptide" evidence="4">
    <location>
        <begin position="1"/>
        <end position="24"/>
    </location>
</feature>
<keyword evidence="4" id="KW-0732">Signal</keyword>
<dbReference type="PROSITE" id="PS50293">
    <property type="entry name" value="TPR_REGION"/>
    <property type="match status" value="1"/>
</dbReference>
<dbReference type="InterPro" id="IPR011990">
    <property type="entry name" value="TPR-like_helical_dom_sf"/>
</dbReference>
<dbReference type="AlphaFoldDB" id="A0A977L084"/>
<dbReference type="EMBL" id="CP073041">
    <property type="protein sequence ID" value="UXE63166.1"/>
    <property type="molecule type" value="Genomic_DNA"/>
</dbReference>
<dbReference type="GO" id="GO:0046813">
    <property type="term" value="P:receptor-mediated virion attachment to host cell"/>
    <property type="evidence" value="ECO:0007669"/>
    <property type="project" value="TreeGrafter"/>
</dbReference>
<dbReference type="InterPro" id="IPR019734">
    <property type="entry name" value="TPR_rpt"/>
</dbReference>
<dbReference type="PANTHER" id="PTHR44858:SF1">
    <property type="entry name" value="UDP-N-ACETYLGLUCOSAMINE--PEPTIDE N-ACETYLGLUCOSAMINYLTRANSFERASE SPINDLY-RELATED"/>
    <property type="match status" value="1"/>
</dbReference>
<dbReference type="Pfam" id="PF13432">
    <property type="entry name" value="TPR_16"/>
    <property type="match status" value="1"/>
</dbReference>
<name>A0A977L084_9CYAN</name>
<sequence>MLRWFWTGLTVLCLWLLVSFPLQAAELDLPSFTEEQLQAGEAIAQQAFEATEKGDFAQAESYWTTLITDFPTNPAVWSNRGNARVSQHKIAEAIEDFNQAILLAPDQPDSYLNRGAALEAQGNFQAAIADYNQVLAIDPQDPMAYNNRGNAEGGLGNWQQALTDFQKASEIAPNFAFARANTALALYEMGKKAEAIKTMRDLVRKYPMFPDMRAALTAALWTAGQQGEAESHWVAAVGMDSRYQNLDWVKEIRRWPPTMIAALDSFLNLQ</sequence>
<feature type="chain" id="PRO_5037102292" evidence="4">
    <location>
        <begin position="25"/>
        <end position="270"/>
    </location>
</feature>
<dbReference type="SMART" id="SM00028">
    <property type="entry name" value="TPR"/>
    <property type="match status" value="5"/>
</dbReference>
<dbReference type="InterPro" id="IPR050498">
    <property type="entry name" value="Ycf3"/>
</dbReference>
<dbReference type="SUPFAM" id="SSF48452">
    <property type="entry name" value="TPR-like"/>
    <property type="match status" value="1"/>
</dbReference>
<proteinExistence type="predicted"/>
<reference evidence="5" key="1">
    <citation type="submission" date="2021-04" db="EMBL/GenBank/DDBJ databases">
        <title>Genome sequence of Woronichinia naegeliana from Washington state freshwater lake bloom.</title>
        <authorList>
            <person name="Dreher T.W."/>
        </authorList>
    </citation>
    <scope>NUCLEOTIDE SEQUENCE</scope>
    <source>
        <strain evidence="5">WA131</strain>
    </source>
</reference>
<dbReference type="PANTHER" id="PTHR44858">
    <property type="entry name" value="TETRATRICOPEPTIDE REPEAT PROTEIN 6"/>
    <property type="match status" value="1"/>
</dbReference>
<feature type="repeat" description="TPR" evidence="3">
    <location>
        <begin position="142"/>
        <end position="175"/>
    </location>
</feature>
<evidence type="ECO:0000313" key="5">
    <source>
        <dbReference type="EMBL" id="UXE63166.1"/>
    </source>
</evidence>
<evidence type="ECO:0000256" key="1">
    <source>
        <dbReference type="ARBA" id="ARBA00022737"/>
    </source>
</evidence>
<dbReference type="Pfam" id="PF00515">
    <property type="entry name" value="TPR_1"/>
    <property type="match status" value="1"/>
</dbReference>
<keyword evidence="2 3" id="KW-0802">TPR repeat</keyword>
<gene>
    <name evidence="5" type="ORF">KA717_11160</name>
</gene>
<feature type="repeat" description="TPR" evidence="3">
    <location>
        <begin position="108"/>
        <end position="141"/>
    </location>
</feature>
<dbReference type="GO" id="GO:0009279">
    <property type="term" value="C:cell outer membrane"/>
    <property type="evidence" value="ECO:0007669"/>
    <property type="project" value="TreeGrafter"/>
</dbReference>
<protein>
    <submittedName>
        <fullName evidence="5">Tetratricopeptide repeat protein</fullName>
    </submittedName>
</protein>
<accession>A0A977L084</accession>
<dbReference type="Gene3D" id="1.25.40.10">
    <property type="entry name" value="Tetratricopeptide repeat domain"/>
    <property type="match status" value="2"/>
</dbReference>
<dbReference type="Pfam" id="PF13174">
    <property type="entry name" value="TPR_6"/>
    <property type="match status" value="1"/>
</dbReference>
<dbReference type="Proteomes" id="UP001065613">
    <property type="component" value="Chromosome"/>
</dbReference>
<evidence type="ECO:0000256" key="2">
    <source>
        <dbReference type="ARBA" id="ARBA00022803"/>
    </source>
</evidence>
<dbReference type="PROSITE" id="PS50005">
    <property type="entry name" value="TPR"/>
    <property type="match status" value="3"/>
</dbReference>
<feature type="repeat" description="TPR" evidence="3">
    <location>
        <begin position="74"/>
        <end position="107"/>
    </location>
</feature>
<dbReference type="KEGG" id="wna:KA717_11160"/>
<evidence type="ECO:0000256" key="4">
    <source>
        <dbReference type="SAM" id="SignalP"/>
    </source>
</evidence>